<reference evidence="2" key="1">
    <citation type="submission" date="2021-08" db="EMBL/GenBank/DDBJ databases">
        <title>Chromosome-Level Trichoderma cornu-damae using Hi-C Data.</title>
        <authorList>
            <person name="Kim C.S."/>
        </authorList>
    </citation>
    <scope>NUCLEOTIDE SEQUENCE</scope>
    <source>
        <strain evidence="2">KA19-0412C</strain>
    </source>
</reference>
<feature type="compositionally biased region" description="Polar residues" evidence="1">
    <location>
        <begin position="468"/>
        <end position="490"/>
    </location>
</feature>
<organism evidence="2 3">
    <name type="scientific">Trichoderma cornu-damae</name>
    <dbReference type="NCBI Taxonomy" id="654480"/>
    <lineage>
        <taxon>Eukaryota</taxon>
        <taxon>Fungi</taxon>
        <taxon>Dikarya</taxon>
        <taxon>Ascomycota</taxon>
        <taxon>Pezizomycotina</taxon>
        <taxon>Sordariomycetes</taxon>
        <taxon>Hypocreomycetidae</taxon>
        <taxon>Hypocreales</taxon>
        <taxon>Hypocreaceae</taxon>
        <taxon>Trichoderma</taxon>
    </lineage>
</organism>
<accession>A0A9P8U059</accession>
<dbReference type="GO" id="GO:0005096">
    <property type="term" value="F:GTPase activator activity"/>
    <property type="evidence" value="ECO:0007669"/>
    <property type="project" value="InterPro"/>
</dbReference>
<feature type="compositionally biased region" description="Basic and acidic residues" evidence="1">
    <location>
        <begin position="45"/>
        <end position="67"/>
    </location>
</feature>
<keyword evidence="3" id="KW-1185">Reference proteome</keyword>
<feature type="compositionally biased region" description="Polar residues" evidence="1">
    <location>
        <begin position="500"/>
        <end position="529"/>
    </location>
</feature>
<feature type="region of interest" description="Disordered" evidence="1">
    <location>
        <begin position="94"/>
        <end position="181"/>
    </location>
</feature>
<evidence type="ECO:0000256" key="1">
    <source>
        <dbReference type="SAM" id="MobiDB-lite"/>
    </source>
</evidence>
<feature type="region of interest" description="Disordered" evidence="1">
    <location>
        <begin position="343"/>
        <end position="373"/>
    </location>
</feature>
<feature type="compositionally biased region" description="Polar residues" evidence="1">
    <location>
        <begin position="756"/>
        <end position="778"/>
    </location>
</feature>
<feature type="compositionally biased region" description="Basic and acidic residues" evidence="1">
    <location>
        <begin position="651"/>
        <end position="674"/>
    </location>
</feature>
<evidence type="ECO:0008006" key="4">
    <source>
        <dbReference type="Google" id="ProtNLM"/>
    </source>
</evidence>
<sequence>MEPLRLKPRQPVEAEVENWDDDDFVVDGDELSLRPTAVTTNAQPRRRDSTSSHISLRSDLDSAHGEEQYVHLPADDERSTMAAIAAAERAGIPLPKNVPSSALTGGTIKRLGGKKMRRATDEDWEHDLELPEGPQALQMKPRTQADFPETLRQVSGGSLQNSPRKTPRSARDSRRSSIMSNSSILSAALSLDRYRDTEDEDDDFLGDGLDTIKVPRSRPPRLIPFVTPPTPLGAEASKELPDDDFEGDLELPSDGKLKLSARRDIPKAPFSLSDDIDWGEGSSLGTRYGGTRRDARSTRSSSVSAMSPSLSSTFTVESEDETFDGLVLPPGHLNFQERLQLRKTNPPPEDIPEEPPAAAAEAAPPKKPLPAAEAEQQDFLEGLDIGDGNVFDSGKLTMHRNIKIKDSRLANPARPKTSVTLTFSNKPMPPQTRIPRLNHERSHSTALEPVSESGGPIPHRVRRPQSRLGHSNQLSVTSLPTPTSISSFSIAQAPRRGDASRTSFSTLRNEPPTTNAQLLRQKRSLTASRARNPPTAGTLAVRPERPSSRTETGQPRPKTPQERQKSMSESPGQARKNSIPFLPAGASHLQSQHVASKALRQFRRFDSDNAADGRSVSRSFSRPGLRSPSPHRYRVAADTWERLSRPRSKRHFGDGHELDAFDDLPTSKETESRFMKQPSANSSKTSLRRSQQAHPPAPPAPHVDRNQTPSPWNAAPAAAVRSTYTPSFARDTAASRIARETALAHRTPSGGPLASVSAQRAPTRSNAQQPSHVAQSANRTKRPKRPQQLKPHLIANLSGGKESKVVKGMFYNAETYCWEGNENALNAFDGATSTPSSNSVPSHLARDKETAAPRPALITNISTTKGVQVVGGMVFDPQNMCWLKIGPQNMTRSEATDSLDNFNGFEEEEDVFKDIPDLEDNAANDEREGHASDIKDDWLVGEEFDVGPEFIRRQREEEERWRKKCEKWTSHSPRDRDAWRWTIRELVSQFDDFAMPRA</sequence>
<gene>
    <name evidence="2" type="ORF">Trco_000259</name>
</gene>
<feature type="compositionally biased region" description="Polar residues" evidence="1">
    <location>
        <begin position="152"/>
        <end position="164"/>
    </location>
</feature>
<feature type="region of interest" description="Disordered" evidence="1">
    <location>
        <begin position="743"/>
        <end position="793"/>
    </location>
</feature>
<feature type="region of interest" description="Disordered" evidence="1">
    <location>
        <begin position="198"/>
        <end position="245"/>
    </location>
</feature>
<evidence type="ECO:0000313" key="3">
    <source>
        <dbReference type="Proteomes" id="UP000827724"/>
    </source>
</evidence>
<evidence type="ECO:0000313" key="2">
    <source>
        <dbReference type="EMBL" id="KAH6610239.1"/>
    </source>
</evidence>
<dbReference type="AlphaFoldDB" id="A0A9P8U059"/>
<feature type="region of interest" description="Disordered" evidence="1">
    <location>
        <begin position="410"/>
        <end position="580"/>
    </location>
</feature>
<dbReference type="PANTHER" id="PTHR35140:SF1">
    <property type="entry name" value="MITOTIC CHECK POINT PROTEIN BFA1"/>
    <property type="match status" value="1"/>
</dbReference>
<feature type="region of interest" description="Disordered" evidence="1">
    <location>
        <begin position="647"/>
        <end position="718"/>
    </location>
</feature>
<dbReference type="PANTHER" id="PTHR35140">
    <property type="entry name" value="MITOTIC CHECK POINT PROTEIN BFA1"/>
    <property type="match status" value="1"/>
</dbReference>
<comment type="caution">
    <text evidence="2">The sequence shown here is derived from an EMBL/GenBank/DDBJ whole genome shotgun (WGS) entry which is preliminary data.</text>
</comment>
<dbReference type="InterPro" id="IPR034586">
    <property type="entry name" value="Bfa1/Byr4"/>
</dbReference>
<proteinExistence type="predicted"/>
<feature type="region of interest" description="Disordered" evidence="1">
    <location>
        <begin position="35"/>
        <end position="67"/>
    </location>
</feature>
<name>A0A9P8U059_9HYPO</name>
<feature type="compositionally biased region" description="Low complexity" evidence="1">
    <location>
        <begin position="356"/>
        <end position="373"/>
    </location>
</feature>
<protein>
    <recommendedName>
        <fullName evidence="4">Cytokinesis regulator</fullName>
    </recommendedName>
</protein>
<dbReference type="EMBL" id="JAIWOZ010000001">
    <property type="protein sequence ID" value="KAH6610239.1"/>
    <property type="molecule type" value="Genomic_DNA"/>
</dbReference>
<dbReference type="GO" id="GO:0031578">
    <property type="term" value="P:mitotic spindle orientation checkpoint signaling"/>
    <property type="evidence" value="ECO:0007669"/>
    <property type="project" value="TreeGrafter"/>
</dbReference>
<feature type="region of interest" description="Disordered" evidence="1">
    <location>
        <begin position="609"/>
        <end position="633"/>
    </location>
</feature>
<feature type="region of interest" description="Disordered" evidence="1">
    <location>
        <begin position="274"/>
        <end position="313"/>
    </location>
</feature>
<feature type="compositionally biased region" description="Low complexity" evidence="1">
    <location>
        <begin position="298"/>
        <end position="312"/>
    </location>
</feature>
<dbReference type="Proteomes" id="UP000827724">
    <property type="component" value="Unassembled WGS sequence"/>
</dbReference>
<feature type="compositionally biased region" description="Polar residues" evidence="1">
    <location>
        <begin position="678"/>
        <end position="692"/>
    </location>
</feature>
<dbReference type="GO" id="GO:1990334">
    <property type="term" value="C:Bfa1-Bub2 complex"/>
    <property type="evidence" value="ECO:0007669"/>
    <property type="project" value="InterPro"/>
</dbReference>
<dbReference type="GO" id="GO:0044732">
    <property type="term" value="C:mitotic spindle pole body"/>
    <property type="evidence" value="ECO:0007669"/>
    <property type="project" value="TreeGrafter"/>
</dbReference>
<dbReference type="OrthoDB" id="19159at2759"/>